<comment type="similarity">
    <text evidence="1">Belongs to the WXG100 family.</text>
</comment>
<evidence type="ECO:0000313" key="4">
    <source>
        <dbReference type="Proteomes" id="UP000179616"/>
    </source>
</evidence>
<dbReference type="NCBIfam" id="TIGR03930">
    <property type="entry name" value="WXG100_ESAT6"/>
    <property type="match status" value="1"/>
</dbReference>
<dbReference type="RefSeq" id="WP_070939752.1">
    <property type="nucleotide sequence ID" value="NZ_MLIK01000024.1"/>
</dbReference>
<evidence type="ECO:0000313" key="3">
    <source>
        <dbReference type="EMBL" id="OHU19101.1"/>
    </source>
</evidence>
<dbReference type="InterPro" id="IPR010310">
    <property type="entry name" value="T7SS_ESAT-6-like"/>
</dbReference>
<proteinExistence type="inferred from homology"/>
<dbReference type="GeneID" id="57169443"/>
<gene>
    <name evidence="3" type="ORF">BKG76_21705</name>
</gene>
<protein>
    <recommendedName>
        <fullName evidence="1">ESAT-6-like protein</fullName>
    </recommendedName>
</protein>
<evidence type="ECO:0000256" key="2">
    <source>
        <dbReference type="SAM" id="Coils"/>
    </source>
</evidence>
<dbReference type="OrthoDB" id="3387628at2"/>
<dbReference type="SUPFAM" id="SSF140453">
    <property type="entry name" value="EsxAB dimer-like"/>
    <property type="match status" value="1"/>
</dbReference>
<dbReference type="Gene3D" id="1.10.287.1060">
    <property type="entry name" value="ESAT-6-like"/>
    <property type="match status" value="1"/>
</dbReference>
<sequence>MTELVYDFAQISALVADWQASIVKLEQLLDEQKAEIAKLAANWTGETGDAFREEQKAWQMKADAFVAAATKLGSALAAAADAMAKTEAGVANNPELGGAK</sequence>
<dbReference type="AlphaFoldDB" id="A0A1S1L5G5"/>
<keyword evidence="2" id="KW-0175">Coiled coil</keyword>
<dbReference type="Pfam" id="PF06013">
    <property type="entry name" value="WXG100"/>
    <property type="match status" value="1"/>
</dbReference>
<dbReference type="InterPro" id="IPR036689">
    <property type="entry name" value="ESAT-6-like_sf"/>
</dbReference>
<accession>A0A1S1L5G5</accession>
<reference evidence="3 4" key="1">
    <citation type="submission" date="2016-10" db="EMBL/GenBank/DDBJ databases">
        <title>Evaluation of Human, Veterinary and Environmental Mycobacterium chelonae Isolates by Core Genome Phylogenomic Analysis, Targeted Gene Comparison, and Anti-microbial Susceptibility Patterns: A Tale of Mistaken Identities.</title>
        <authorList>
            <person name="Fogelson S.B."/>
            <person name="Camus A.C."/>
            <person name="Lorenz W."/>
            <person name="Vasireddy R."/>
            <person name="Vasireddy S."/>
            <person name="Smith T."/>
            <person name="Brown-Elliott B.A."/>
            <person name="Wallace R.J.Jr."/>
            <person name="Hasan N.A."/>
            <person name="Reischl U."/>
            <person name="Sanchez S."/>
        </authorList>
    </citation>
    <scope>NUCLEOTIDE SEQUENCE [LARGE SCALE GENOMIC DNA]</scope>
    <source>
        <strain evidence="3 4">1559</strain>
    </source>
</reference>
<feature type="coiled-coil region" evidence="2">
    <location>
        <begin position="15"/>
        <end position="42"/>
    </location>
</feature>
<name>A0A1S1L5G5_9MYCO</name>
<dbReference type="EMBL" id="MLIK01000024">
    <property type="protein sequence ID" value="OHU19101.1"/>
    <property type="molecule type" value="Genomic_DNA"/>
</dbReference>
<dbReference type="Proteomes" id="UP000179616">
    <property type="component" value="Unassembled WGS sequence"/>
</dbReference>
<evidence type="ECO:0000256" key="1">
    <source>
        <dbReference type="RuleBase" id="RU362001"/>
    </source>
</evidence>
<organism evidence="3 4">
    <name type="scientific">Mycobacteroides franklinii</name>
    <dbReference type="NCBI Taxonomy" id="948102"/>
    <lineage>
        <taxon>Bacteria</taxon>
        <taxon>Bacillati</taxon>
        <taxon>Actinomycetota</taxon>
        <taxon>Actinomycetes</taxon>
        <taxon>Mycobacteriales</taxon>
        <taxon>Mycobacteriaceae</taxon>
        <taxon>Mycobacteroides</taxon>
    </lineage>
</organism>
<comment type="caution">
    <text evidence="3">The sequence shown here is derived from an EMBL/GenBank/DDBJ whole genome shotgun (WGS) entry which is preliminary data.</text>
</comment>
<dbReference type="STRING" id="948102.BKG76_21705"/>